<proteinExistence type="predicted"/>
<evidence type="ECO:0000313" key="2">
    <source>
        <dbReference type="EMBL" id="UOQ48128.1"/>
    </source>
</evidence>
<gene>
    <name evidence="2" type="ORF">MUN88_19105</name>
</gene>
<dbReference type="EMBL" id="CP095072">
    <property type="protein sequence ID" value="UOQ48128.1"/>
    <property type="molecule type" value="Genomic_DNA"/>
</dbReference>
<feature type="compositionally biased region" description="Polar residues" evidence="1">
    <location>
        <begin position="121"/>
        <end position="130"/>
    </location>
</feature>
<organism evidence="2 3">
    <name type="scientific">Gracilibacillus caseinilyticus</name>
    <dbReference type="NCBI Taxonomy" id="2932256"/>
    <lineage>
        <taxon>Bacteria</taxon>
        <taxon>Bacillati</taxon>
        <taxon>Bacillota</taxon>
        <taxon>Bacilli</taxon>
        <taxon>Bacillales</taxon>
        <taxon>Bacillaceae</taxon>
        <taxon>Gracilibacillus</taxon>
    </lineage>
</organism>
<keyword evidence="3" id="KW-1185">Reference proteome</keyword>
<sequence length="149" mass="17104">MSEEVLLNQEEVNEVVKKRLDREKRKYREEVEALKARIAELEGEGNPEEEETPEEEPEASDEQTEDKNDEQAEYKAKYLNALKQAKLLDAGFSFDQISKYEQYVTGESSEEIERQALELSQEVQSHNTSGKGYADPGATEKKGVWNPFQ</sequence>
<reference evidence="2 3" key="1">
    <citation type="submission" date="2022-04" db="EMBL/GenBank/DDBJ databases">
        <title>Gracilibacillus sp. isolated from saltern.</title>
        <authorList>
            <person name="Won M."/>
            <person name="Lee C.-M."/>
            <person name="Woen H.-Y."/>
            <person name="Kwon S.-W."/>
        </authorList>
    </citation>
    <scope>NUCLEOTIDE SEQUENCE [LARGE SCALE GENOMIC DNA]</scope>
    <source>
        <strain evidence="2 3">SSWR10-1</strain>
    </source>
</reference>
<accession>A0ABY4EUN9</accession>
<dbReference type="RefSeq" id="WP_244718184.1">
    <property type="nucleotide sequence ID" value="NZ_CP095072.1"/>
</dbReference>
<evidence type="ECO:0008006" key="4">
    <source>
        <dbReference type="Google" id="ProtNLM"/>
    </source>
</evidence>
<feature type="region of interest" description="Disordered" evidence="1">
    <location>
        <begin position="37"/>
        <end position="73"/>
    </location>
</feature>
<protein>
    <recommendedName>
        <fullName evidence="4">Phage minor structural protein GP20</fullName>
    </recommendedName>
</protein>
<dbReference type="Proteomes" id="UP000831782">
    <property type="component" value="Chromosome"/>
</dbReference>
<evidence type="ECO:0000256" key="1">
    <source>
        <dbReference type="SAM" id="MobiDB-lite"/>
    </source>
</evidence>
<evidence type="ECO:0000313" key="3">
    <source>
        <dbReference type="Proteomes" id="UP000831782"/>
    </source>
</evidence>
<feature type="region of interest" description="Disordered" evidence="1">
    <location>
        <begin position="120"/>
        <end position="149"/>
    </location>
</feature>
<feature type="compositionally biased region" description="Acidic residues" evidence="1">
    <location>
        <begin position="41"/>
        <end position="64"/>
    </location>
</feature>
<name>A0ABY4EUN9_9BACI</name>